<reference evidence="9 10" key="1">
    <citation type="journal article" date="2015" name="Sci. Rep.">
        <title>Unraveling adaptation of Pontibacter korlensis to radiation and infertility in desert through complete genome and comparative transcriptomic analysis.</title>
        <authorList>
            <person name="Dai J."/>
            <person name="Dai W."/>
            <person name="Qiu C."/>
            <person name="Yang Z."/>
            <person name="Zhang Y."/>
            <person name="Zhou M."/>
            <person name="Zhang L."/>
            <person name="Fang C."/>
            <person name="Gao Q."/>
            <person name="Yang Q."/>
            <person name="Li X."/>
            <person name="Wang Z."/>
            <person name="Wang Z."/>
            <person name="Jia Z."/>
            <person name="Chen X."/>
        </authorList>
    </citation>
    <scope>NUCLEOTIDE SEQUENCE [LARGE SCALE GENOMIC DNA]</scope>
    <source>
        <strain evidence="9 10">X14-1T</strain>
    </source>
</reference>
<dbReference type="GO" id="GO:0015288">
    <property type="term" value="F:porin activity"/>
    <property type="evidence" value="ECO:0007669"/>
    <property type="project" value="TreeGrafter"/>
</dbReference>
<keyword evidence="5" id="KW-0812">Transmembrane</keyword>
<feature type="coiled-coil region" evidence="8">
    <location>
        <begin position="396"/>
        <end position="423"/>
    </location>
</feature>
<dbReference type="OrthoDB" id="367883at2"/>
<keyword evidence="10" id="KW-1185">Reference proteome</keyword>
<dbReference type="Proteomes" id="UP000033109">
    <property type="component" value="Chromosome"/>
</dbReference>
<dbReference type="PATRIC" id="fig|400092.3.peg.2965"/>
<comment type="similarity">
    <text evidence="2">Belongs to the outer membrane factor (OMF) (TC 1.B.17) family.</text>
</comment>
<accession>A0A0E3UZ50</accession>
<evidence type="ECO:0000256" key="4">
    <source>
        <dbReference type="ARBA" id="ARBA00022452"/>
    </source>
</evidence>
<dbReference type="KEGG" id="pko:PKOR_13605"/>
<dbReference type="PANTHER" id="PTHR30026">
    <property type="entry name" value="OUTER MEMBRANE PROTEIN TOLC"/>
    <property type="match status" value="1"/>
</dbReference>
<dbReference type="GO" id="GO:0015562">
    <property type="term" value="F:efflux transmembrane transporter activity"/>
    <property type="evidence" value="ECO:0007669"/>
    <property type="project" value="InterPro"/>
</dbReference>
<dbReference type="InterPro" id="IPR051906">
    <property type="entry name" value="TolC-like"/>
</dbReference>
<evidence type="ECO:0000313" key="9">
    <source>
        <dbReference type="EMBL" id="AKD05717.1"/>
    </source>
</evidence>
<evidence type="ECO:0000256" key="3">
    <source>
        <dbReference type="ARBA" id="ARBA00022448"/>
    </source>
</evidence>
<dbReference type="PANTHER" id="PTHR30026:SF20">
    <property type="entry name" value="OUTER MEMBRANE PROTEIN TOLC"/>
    <property type="match status" value="1"/>
</dbReference>
<dbReference type="InterPro" id="IPR003423">
    <property type="entry name" value="OMP_efflux"/>
</dbReference>
<organism evidence="9 10">
    <name type="scientific">Pontibacter korlensis</name>
    <dbReference type="NCBI Taxonomy" id="400092"/>
    <lineage>
        <taxon>Bacteria</taxon>
        <taxon>Pseudomonadati</taxon>
        <taxon>Bacteroidota</taxon>
        <taxon>Cytophagia</taxon>
        <taxon>Cytophagales</taxon>
        <taxon>Hymenobacteraceae</taxon>
        <taxon>Pontibacter</taxon>
    </lineage>
</organism>
<dbReference type="Pfam" id="PF02321">
    <property type="entry name" value="OEP"/>
    <property type="match status" value="2"/>
</dbReference>
<keyword evidence="7" id="KW-0998">Cell outer membrane</keyword>
<evidence type="ECO:0000256" key="8">
    <source>
        <dbReference type="SAM" id="Coils"/>
    </source>
</evidence>
<evidence type="ECO:0000256" key="7">
    <source>
        <dbReference type="ARBA" id="ARBA00023237"/>
    </source>
</evidence>
<dbReference type="EMBL" id="CP009621">
    <property type="protein sequence ID" value="AKD05717.1"/>
    <property type="molecule type" value="Genomic_DNA"/>
</dbReference>
<dbReference type="AlphaFoldDB" id="A0A0E3UZ50"/>
<dbReference type="HOGENOM" id="CLU_012817_10_0_10"/>
<evidence type="ECO:0000256" key="6">
    <source>
        <dbReference type="ARBA" id="ARBA00023136"/>
    </source>
</evidence>
<comment type="subcellular location">
    <subcellularLocation>
        <location evidence="1">Cell outer membrane</location>
    </subcellularLocation>
</comment>
<dbReference type="GO" id="GO:0009279">
    <property type="term" value="C:cell outer membrane"/>
    <property type="evidence" value="ECO:0007669"/>
    <property type="project" value="UniProtKB-SubCell"/>
</dbReference>
<dbReference type="Gene3D" id="1.20.1600.10">
    <property type="entry name" value="Outer membrane efflux proteins (OEP)"/>
    <property type="match status" value="1"/>
</dbReference>
<gene>
    <name evidence="9" type="ORF">PKOR_13605</name>
</gene>
<evidence type="ECO:0000256" key="2">
    <source>
        <dbReference type="ARBA" id="ARBA00007613"/>
    </source>
</evidence>
<keyword evidence="4" id="KW-1134">Transmembrane beta strand</keyword>
<evidence type="ECO:0000256" key="5">
    <source>
        <dbReference type="ARBA" id="ARBA00022692"/>
    </source>
</evidence>
<name>A0A0E3UZ50_9BACT</name>
<sequence length="436" mass="49307">MRPAFAQEPAATGLKELTLEECIEYALGNNQDVRKAAYDEQIGTQQIREARSQGLPQLNATGGVDYYPALPTQILPGALAGQPGQDIPVRFGKDYNASGNVRLTQLLFNQSYFVGLKAAKTTQDLYRIRTEMAQEDLIYNIGTAYYQTLQTKQQFENLQANLDRLAELERIMQLQYKNDLVPKVELNRVKVNTTNLQNQLQTLTTTFEQQKNVLKFFMNMPLDQDIALSDASDELDMTVTEAITAEQAVAQKAQYELLNTQKQLQSYSIKNIQAGYYPTLSAYGQYGYNTQRDELFSSSVPWFKTSVVGLQINIPIFDGFKKDAQVKQGQLEMKKIDEDLSKLETNTAVELTNAYAQLQNSQTSISVQEKNVDLAQEVYNTTNDRYKEGISPLTDLLDAEVSLREAKTNLNNEKLKYKIAQLNYLKARGELETLNK</sequence>
<proteinExistence type="inferred from homology"/>
<protein>
    <submittedName>
        <fullName evidence="9">Membrane protein</fullName>
    </submittedName>
</protein>
<keyword evidence="6" id="KW-0472">Membrane</keyword>
<dbReference type="GO" id="GO:1990281">
    <property type="term" value="C:efflux pump complex"/>
    <property type="evidence" value="ECO:0007669"/>
    <property type="project" value="TreeGrafter"/>
</dbReference>
<dbReference type="SUPFAM" id="SSF56954">
    <property type="entry name" value="Outer membrane efflux proteins (OEP)"/>
    <property type="match status" value="1"/>
</dbReference>
<evidence type="ECO:0000313" key="10">
    <source>
        <dbReference type="Proteomes" id="UP000033109"/>
    </source>
</evidence>
<keyword evidence="3" id="KW-0813">Transport</keyword>
<dbReference type="STRING" id="400092.PKOR_13605"/>
<keyword evidence="8" id="KW-0175">Coiled coil</keyword>
<evidence type="ECO:0000256" key="1">
    <source>
        <dbReference type="ARBA" id="ARBA00004442"/>
    </source>
</evidence>